<reference evidence="1" key="1">
    <citation type="submission" date="2023-08" db="EMBL/GenBank/DDBJ databases">
        <title>Chromosome-level Genome Assembly of mud carp (Cirrhinus molitorella).</title>
        <authorList>
            <person name="Liu H."/>
        </authorList>
    </citation>
    <scope>NUCLEOTIDE SEQUENCE</scope>
    <source>
        <strain evidence="1">Prfri</strain>
        <tissue evidence="1">Muscle</tissue>
    </source>
</reference>
<organism evidence="1 2">
    <name type="scientific">Cirrhinus molitorella</name>
    <name type="common">mud carp</name>
    <dbReference type="NCBI Taxonomy" id="172907"/>
    <lineage>
        <taxon>Eukaryota</taxon>
        <taxon>Metazoa</taxon>
        <taxon>Chordata</taxon>
        <taxon>Craniata</taxon>
        <taxon>Vertebrata</taxon>
        <taxon>Euteleostomi</taxon>
        <taxon>Actinopterygii</taxon>
        <taxon>Neopterygii</taxon>
        <taxon>Teleostei</taxon>
        <taxon>Ostariophysi</taxon>
        <taxon>Cypriniformes</taxon>
        <taxon>Cyprinidae</taxon>
        <taxon>Labeoninae</taxon>
        <taxon>Labeonini</taxon>
        <taxon>Cirrhinus</taxon>
    </lineage>
</organism>
<sequence length="66" mass="7517">MMAKIIRRSDSMDSLINFSVEDPDEIDVIPQRKDQIRPVLLGKQDVGEIAQKNSIVSRNKFESSVK</sequence>
<protein>
    <submittedName>
        <fullName evidence="1">Uncharacterized protein</fullName>
    </submittedName>
</protein>
<evidence type="ECO:0000313" key="2">
    <source>
        <dbReference type="Proteomes" id="UP001187343"/>
    </source>
</evidence>
<dbReference type="EMBL" id="JAUYZG010000001">
    <property type="protein sequence ID" value="KAK2917129.1"/>
    <property type="molecule type" value="Genomic_DNA"/>
</dbReference>
<keyword evidence="2" id="KW-1185">Reference proteome</keyword>
<accession>A0AA88QLG0</accession>
<gene>
    <name evidence="1" type="ORF">Q8A67_001503</name>
</gene>
<comment type="caution">
    <text evidence="1">The sequence shown here is derived from an EMBL/GenBank/DDBJ whole genome shotgun (WGS) entry which is preliminary data.</text>
</comment>
<evidence type="ECO:0000313" key="1">
    <source>
        <dbReference type="EMBL" id="KAK2917129.1"/>
    </source>
</evidence>
<name>A0AA88QLG0_9TELE</name>
<dbReference type="AlphaFoldDB" id="A0AA88QLG0"/>
<proteinExistence type="predicted"/>
<dbReference type="Proteomes" id="UP001187343">
    <property type="component" value="Unassembled WGS sequence"/>
</dbReference>